<dbReference type="InterPro" id="IPR012338">
    <property type="entry name" value="Beta-lactam/transpept-like"/>
</dbReference>
<dbReference type="PANTHER" id="PTHR46825">
    <property type="entry name" value="D-ALANYL-D-ALANINE-CARBOXYPEPTIDASE/ENDOPEPTIDASE AMPH"/>
    <property type="match status" value="1"/>
</dbReference>
<dbReference type="PANTHER" id="PTHR46825:SF15">
    <property type="entry name" value="BETA-LACTAMASE-RELATED DOMAIN-CONTAINING PROTEIN"/>
    <property type="match status" value="1"/>
</dbReference>
<protein>
    <submittedName>
        <fullName evidence="3">Serine hydrolase</fullName>
    </submittedName>
</protein>
<name>A0A7V8VC84_9BACT</name>
<accession>A0A7V8VC84</accession>
<dbReference type="AlphaFoldDB" id="A0A7V8VC84"/>
<comment type="caution">
    <text evidence="3">The sequence shown here is derived from an EMBL/GenBank/DDBJ whole genome shotgun (WGS) entry which is preliminary data.</text>
</comment>
<dbReference type="InterPro" id="IPR001466">
    <property type="entry name" value="Beta-lactam-related"/>
</dbReference>
<dbReference type="InterPro" id="IPR050491">
    <property type="entry name" value="AmpC-like"/>
</dbReference>
<feature type="domain" description="Peptidase S12 Pab87-related C-terminal" evidence="2">
    <location>
        <begin position="425"/>
        <end position="517"/>
    </location>
</feature>
<dbReference type="Gene3D" id="3.40.710.10">
    <property type="entry name" value="DD-peptidase/beta-lactamase superfamily"/>
    <property type="match status" value="1"/>
</dbReference>
<dbReference type="GO" id="GO:0016787">
    <property type="term" value="F:hydrolase activity"/>
    <property type="evidence" value="ECO:0007669"/>
    <property type="project" value="UniProtKB-KW"/>
</dbReference>
<dbReference type="Gene3D" id="2.40.128.600">
    <property type="match status" value="1"/>
</dbReference>
<evidence type="ECO:0000259" key="1">
    <source>
        <dbReference type="Pfam" id="PF00144"/>
    </source>
</evidence>
<dbReference type="InterPro" id="IPR021860">
    <property type="entry name" value="Peptidase_S12_Pab87-rel_C"/>
</dbReference>
<dbReference type="Pfam" id="PF11954">
    <property type="entry name" value="DUF3471"/>
    <property type="match status" value="1"/>
</dbReference>
<evidence type="ECO:0000313" key="3">
    <source>
        <dbReference type="EMBL" id="MBA2225345.1"/>
    </source>
</evidence>
<keyword evidence="4" id="KW-1185">Reference proteome</keyword>
<evidence type="ECO:0000313" key="4">
    <source>
        <dbReference type="Proteomes" id="UP000542342"/>
    </source>
</evidence>
<gene>
    <name evidence="3" type="ORF">H0921_04115</name>
</gene>
<dbReference type="Proteomes" id="UP000542342">
    <property type="component" value="Unassembled WGS sequence"/>
</dbReference>
<dbReference type="EMBL" id="JACEFB010000002">
    <property type="protein sequence ID" value="MBA2225345.1"/>
    <property type="molecule type" value="Genomic_DNA"/>
</dbReference>
<reference evidence="3 4" key="1">
    <citation type="submission" date="2020-07" db="EMBL/GenBank/DDBJ databases">
        <title>Thermogemmata thermophila gen. nov., sp. nov., a novel moderate thermophilic planctomycete from a Kamchatka hot spring.</title>
        <authorList>
            <person name="Elcheninov A.G."/>
            <person name="Podosokorskaya O.A."/>
            <person name="Kovaleva O.L."/>
            <person name="Novikov A."/>
            <person name="Bonch-Osmolovskaya E.A."/>
            <person name="Toshchakov S.V."/>
            <person name="Kublanov I.V."/>
        </authorList>
    </citation>
    <scope>NUCLEOTIDE SEQUENCE [LARGE SCALE GENOMIC DNA]</scope>
    <source>
        <strain evidence="3 4">2918</strain>
    </source>
</reference>
<dbReference type="RefSeq" id="WP_194536775.1">
    <property type="nucleotide sequence ID" value="NZ_JACEFB010000002.1"/>
</dbReference>
<evidence type="ECO:0000259" key="2">
    <source>
        <dbReference type="Pfam" id="PF11954"/>
    </source>
</evidence>
<keyword evidence="3" id="KW-0378">Hydrolase</keyword>
<organism evidence="3 4">
    <name type="scientific">Thermogemmata fonticola</name>
    <dbReference type="NCBI Taxonomy" id="2755323"/>
    <lineage>
        <taxon>Bacteria</taxon>
        <taxon>Pseudomonadati</taxon>
        <taxon>Planctomycetota</taxon>
        <taxon>Planctomycetia</taxon>
        <taxon>Gemmatales</taxon>
        <taxon>Gemmataceae</taxon>
        <taxon>Thermogemmata</taxon>
    </lineage>
</organism>
<feature type="domain" description="Beta-lactamase-related" evidence="1">
    <location>
        <begin position="46"/>
        <end position="377"/>
    </location>
</feature>
<proteinExistence type="predicted"/>
<dbReference type="SUPFAM" id="SSF56601">
    <property type="entry name" value="beta-lactamase/transpeptidase-like"/>
    <property type="match status" value="1"/>
</dbReference>
<sequence length="526" mass="60096">METTGRDTTMGSRQRNRWLWRTLWACVWILCGGGSVTAADFDPAMLDTLIEQALREMKVPGVAVVVVRGDQVVYLKGFGVRTQGQNQPVTPQTLFPIASCSKAFTSTLVAMLVDQGQVKWDDKVRDHLEIFRLNDELADREVTIRDLLCHRTGMPRHDLLWAGLTHNSEDLIRRWGRAKPSTSFRSTWEYTNVPFTVAGLIAARYHQSDWAGTVQRRIFEPLGMRHSTGRRELALACENRATPHYFTFDKKILPVKDDEVEHVGGAGGIYSTAEDMGQWLRFQLNGGVHNGRRLLAERHLRETHTPQMLFRPEGVWTYYFPAATTRFTTYGLGWFVHDYRGVVCVSHGGTLSGTRAQCMLVPDAKIGICVLANLRPSLLTEAIARSILDRMLGLPTLDWIKICKEQMDYFDFQNAIAFQKRAKARKPNTRPTLPLADYCGHYEQSAYGTAEVILREGLLHLRWGRYLFRLDHYHYDTFTAVPIQPAEEIITFDRSIFEVQFWLRSNGEVGGMTLFGQDFQRRSRSK</sequence>
<dbReference type="Pfam" id="PF00144">
    <property type="entry name" value="Beta-lactamase"/>
    <property type="match status" value="1"/>
</dbReference>